<reference evidence="2 3" key="1">
    <citation type="submission" date="2016-12" db="EMBL/GenBank/DDBJ databases">
        <title>The genomes of Aspergillus section Nigri reveals drivers in fungal speciation.</title>
        <authorList>
            <consortium name="DOE Joint Genome Institute"/>
            <person name="Vesth T.C."/>
            <person name="Nybo J."/>
            <person name="Theobald S."/>
            <person name="Brandl J."/>
            <person name="Frisvad J.C."/>
            <person name="Nielsen K.F."/>
            <person name="Lyhne E.K."/>
            <person name="Kogle M.E."/>
            <person name="Kuo A."/>
            <person name="Riley R."/>
            <person name="Clum A."/>
            <person name="Nolan M."/>
            <person name="Lipzen A."/>
            <person name="Salamov A."/>
            <person name="Henrissat B."/>
            <person name="Wiebenga A."/>
            <person name="De Vries R.P."/>
            <person name="Grigoriev I.V."/>
            <person name="Mortensen U.H."/>
            <person name="Andersen M.R."/>
            <person name="Baker S.E."/>
        </authorList>
    </citation>
    <scope>NUCLEOTIDE SEQUENCE [LARGE SCALE GENOMIC DNA]</scope>
    <source>
        <strain evidence="2 3">CBS 117.55</strain>
    </source>
</reference>
<dbReference type="VEuPathDB" id="FungiDB:BO70DRAFT_426526"/>
<feature type="region of interest" description="Disordered" evidence="1">
    <location>
        <begin position="26"/>
        <end position="57"/>
    </location>
</feature>
<dbReference type="EMBL" id="MSFL01000003">
    <property type="protein sequence ID" value="PWY90143.1"/>
    <property type="molecule type" value="Genomic_DNA"/>
</dbReference>
<name>A0A317WUP2_9EURO</name>
<organism evidence="2 3">
    <name type="scientific">Aspergillus heteromorphus CBS 117.55</name>
    <dbReference type="NCBI Taxonomy" id="1448321"/>
    <lineage>
        <taxon>Eukaryota</taxon>
        <taxon>Fungi</taxon>
        <taxon>Dikarya</taxon>
        <taxon>Ascomycota</taxon>
        <taxon>Pezizomycotina</taxon>
        <taxon>Eurotiomycetes</taxon>
        <taxon>Eurotiomycetidae</taxon>
        <taxon>Eurotiales</taxon>
        <taxon>Aspergillaceae</taxon>
        <taxon>Aspergillus</taxon>
        <taxon>Aspergillus subgen. Circumdati</taxon>
    </lineage>
</organism>
<evidence type="ECO:0000313" key="2">
    <source>
        <dbReference type="EMBL" id="PWY90143.1"/>
    </source>
</evidence>
<accession>A0A317WUP2</accession>
<proteinExistence type="predicted"/>
<comment type="caution">
    <text evidence="2">The sequence shown here is derived from an EMBL/GenBank/DDBJ whole genome shotgun (WGS) entry which is preliminary data.</text>
</comment>
<dbReference type="AlphaFoldDB" id="A0A317WUP2"/>
<protein>
    <submittedName>
        <fullName evidence="2">Uncharacterized protein</fullName>
    </submittedName>
</protein>
<dbReference type="GeneID" id="37070035"/>
<dbReference type="RefSeq" id="XP_025402974.1">
    <property type="nucleotide sequence ID" value="XM_025547798.1"/>
</dbReference>
<evidence type="ECO:0000313" key="3">
    <source>
        <dbReference type="Proteomes" id="UP000247233"/>
    </source>
</evidence>
<sequence length="65" mass="7053">MLKGLRKNNEAGKLIRPTGEFKCLEWSDTNFNPAGGKGPPHRDEPSALDVASQDETTGIFIATSH</sequence>
<evidence type="ECO:0000256" key="1">
    <source>
        <dbReference type="SAM" id="MobiDB-lite"/>
    </source>
</evidence>
<keyword evidence="3" id="KW-1185">Reference proteome</keyword>
<dbReference type="Proteomes" id="UP000247233">
    <property type="component" value="Unassembled WGS sequence"/>
</dbReference>
<gene>
    <name evidence="2" type="ORF">BO70DRAFT_426526</name>
</gene>